<proteinExistence type="predicted"/>
<gene>
    <name evidence="1" type="ORF">PR048_004309</name>
</gene>
<organism evidence="1 2">
    <name type="scientific">Dryococelus australis</name>
    <dbReference type="NCBI Taxonomy" id="614101"/>
    <lineage>
        <taxon>Eukaryota</taxon>
        <taxon>Metazoa</taxon>
        <taxon>Ecdysozoa</taxon>
        <taxon>Arthropoda</taxon>
        <taxon>Hexapoda</taxon>
        <taxon>Insecta</taxon>
        <taxon>Pterygota</taxon>
        <taxon>Neoptera</taxon>
        <taxon>Polyneoptera</taxon>
        <taxon>Phasmatodea</taxon>
        <taxon>Verophasmatodea</taxon>
        <taxon>Anareolatae</taxon>
        <taxon>Phasmatidae</taxon>
        <taxon>Eurycanthinae</taxon>
        <taxon>Dryococelus</taxon>
    </lineage>
</organism>
<evidence type="ECO:0000313" key="1">
    <source>
        <dbReference type="EMBL" id="KAJ8891756.1"/>
    </source>
</evidence>
<reference evidence="1 2" key="1">
    <citation type="submission" date="2023-02" db="EMBL/GenBank/DDBJ databases">
        <title>LHISI_Scaffold_Assembly.</title>
        <authorList>
            <person name="Stuart O.P."/>
            <person name="Cleave R."/>
            <person name="Magrath M.J.L."/>
            <person name="Mikheyev A.S."/>
        </authorList>
    </citation>
    <scope>NUCLEOTIDE SEQUENCE [LARGE SCALE GENOMIC DNA]</scope>
    <source>
        <strain evidence="1">Daus_M_001</strain>
        <tissue evidence="1">Leg muscle</tissue>
    </source>
</reference>
<name>A0ABQ9I5X1_9NEOP</name>
<evidence type="ECO:0000313" key="2">
    <source>
        <dbReference type="Proteomes" id="UP001159363"/>
    </source>
</evidence>
<dbReference type="EMBL" id="JARBHB010000002">
    <property type="protein sequence ID" value="KAJ8891756.1"/>
    <property type="molecule type" value="Genomic_DNA"/>
</dbReference>
<dbReference type="Proteomes" id="UP001159363">
    <property type="component" value="Chromosome 2"/>
</dbReference>
<accession>A0ABQ9I5X1</accession>
<keyword evidence="2" id="KW-1185">Reference proteome</keyword>
<comment type="caution">
    <text evidence="1">The sequence shown here is derived from an EMBL/GenBank/DDBJ whole genome shotgun (WGS) entry which is preliminary data.</text>
</comment>
<protein>
    <submittedName>
        <fullName evidence="1">Uncharacterized protein</fullName>
    </submittedName>
</protein>
<sequence>MGQGNSTDEVKCALLLSLIGEDALRMYNTFKFTSDEGHNNNNKYADVVTALRNYCTPKKRLRTGGSNFDQFLTMKMLVRYCEYGEQKESIVLGRIAQHCRVVELNSMQAKQISAASSSNTEQQGLYVGAVQARSSKQRLDNRGLSN</sequence>